<gene>
    <name evidence="1" type="ORF">GH723_16580</name>
</gene>
<name>A0A5Q2RR18_9ACTN</name>
<dbReference type="RefSeq" id="WP_153760691.1">
    <property type="nucleotide sequence ID" value="NZ_CP045851.1"/>
</dbReference>
<evidence type="ECO:0000313" key="2">
    <source>
        <dbReference type="Proteomes" id="UP000334019"/>
    </source>
</evidence>
<dbReference type="Proteomes" id="UP000334019">
    <property type="component" value="Chromosome"/>
</dbReference>
<proteinExistence type="predicted"/>
<keyword evidence="2" id="KW-1185">Reference proteome</keyword>
<dbReference type="KEGG" id="atq:GH723_16580"/>
<accession>A0A5Q2RR18</accession>
<organism evidence="1 2">
    <name type="scientific">Actinomarinicola tropica</name>
    <dbReference type="NCBI Taxonomy" id="2789776"/>
    <lineage>
        <taxon>Bacteria</taxon>
        <taxon>Bacillati</taxon>
        <taxon>Actinomycetota</taxon>
        <taxon>Acidimicrobiia</taxon>
        <taxon>Acidimicrobiales</taxon>
        <taxon>Iamiaceae</taxon>
        <taxon>Actinomarinicola</taxon>
    </lineage>
</organism>
<protein>
    <submittedName>
        <fullName evidence="1">Uncharacterized protein</fullName>
    </submittedName>
</protein>
<dbReference type="EMBL" id="CP045851">
    <property type="protein sequence ID" value="QGG96587.1"/>
    <property type="molecule type" value="Genomic_DNA"/>
</dbReference>
<evidence type="ECO:0000313" key="1">
    <source>
        <dbReference type="EMBL" id="QGG96587.1"/>
    </source>
</evidence>
<dbReference type="AlphaFoldDB" id="A0A5Q2RR18"/>
<reference evidence="1 2" key="1">
    <citation type="submission" date="2019-11" db="EMBL/GenBank/DDBJ databases">
        <authorList>
            <person name="He Y."/>
        </authorList>
    </citation>
    <scope>NUCLEOTIDE SEQUENCE [LARGE SCALE GENOMIC DNA]</scope>
    <source>
        <strain evidence="1 2">SCSIO 58843</strain>
    </source>
</reference>
<sequence length="140" mass="14895">MVLRSILAVLVAGLPLGGCGDDAGSAAPEVDARFVVGWSEADHDRGLLERVGQPDRTIETPAELDELLQSAAPELDVGALRDVDLDEVVIVVGSYPRCDQTSSVEVVDGELRFVVVEAEDPVECAWAPLQVDVWSVARDG</sequence>